<evidence type="ECO:0000313" key="2">
    <source>
        <dbReference type="Proteomes" id="UP000793456"/>
    </source>
</evidence>
<dbReference type="EMBL" id="CM011692">
    <property type="protein sequence ID" value="TMS06341.1"/>
    <property type="molecule type" value="Genomic_DNA"/>
</dbReference>
<gene>
    <name evidence="1" type="ORF">E3U43_016100</name>
</gene>
<name>A0ACD3QGJ8_LARCR</name>
<evidence type="ECO:0000313" key="1">
    <source>
        <dbReference type="EMBL" id="TMS06341.1"/>
    </source>
</evidence>
<accession>A0ACD3QGJ8</accession>
<sequence length="918" mass="102508">MLPARTMTSMTASKKAAAAAKVKNKILNTSSFFRVSLKTNNKALARALEAQKERSSLLEKEIVYLHRQVEALCFELATRKYKHRKLLLILKNLHSNTLEHLDMVADLFYDSDLPKLRDEVTTLCGDPKEANLVVRSLTDQLPAQPQVSGTLLCPLQKVTVDLPDKNICANVLNIQNRPRNSTDACNDNRDAEKRRSSLRTQTGTLSSNLRDEVERLSMMFSQPRFDMTSVPCPRNSQTSSSCEKPKPALADDVHLPSSSVMETEPAHSNKEEKTVLLNTTMEMTLSNPAEIVFVETKANRTGRVGKPKGKKKKEQACGSSEAENPQVKNSEDSTFSEAPTGTLLQADDHAPEDIRGSEVIELQSHKTQSVSTSRIPKWSKSEAGNHQRRVKYQIKSKAESCDVILPDLGDYFTDPEIQMSKARESVNLNTEEESRSKITCKRSRSKGRKVSSSTRTPSFVPLPLHESESSVSKLEHICNEVEEEHVGSKLQGNMKTTSRCRGTFVISMDCDDTASNRTSAEVHAVEQDLTPSTASSYCEADGLSTVINKRVMWQHSDSNTPRCSDGPFVEETQSSCKRPWLATQDSGSPRDDLSSSDNHEVLLLDPGCTSGTEFQKPKKARREEKSRSSKKKASQREDCVVQVNERKKKKKSNRSNNRLRSEEDEACSLGDHIDAPEKNKDQLDDTMVQVVDSHSDINEKDDISGCSRDLKPNRSKSRTKSNPKLCRRATKLLTESRNLRETFVVCRRKTQDGVSLNNPRTSDVFHAYSHTMDTSDEAVHQNLGDLLTDEMPPWLAMDVSTVDNEVDTFFATPSRETSHRATMLDESPAVTTEASPAGRVLTSLTNTIANPDSEKGGRLRNRGGMVSYKEPALNSKIRRGDKFTDSMFLSSPVFKDRKKKKQKKTETNPKMKSSILTD</sequence>
<dbReference type="Proteomes" id="UP000793456">
    <property type="component" value="Chromosome XIX"/>
</dbReference>
<keyword evidence="2" id="KW-1185">Reference proteome</keyword>
<comment type="caution">
    <text evidence="1">The sequence shown here is derived from an EMBL/GenBank/DDBJ whole genome shotgun (WGS) entry which is preliminary data.</text>
</comment>
<organism evidence="1 2">
    <name type="scientific">Larimichthys crocea</name>
    <name type="common">Large yellow croaker</name>
    <name type="synonym">Pseudosciaena crocea</name>
    <dbReference type="NCBI Taxonomy" id="215358"/>
    <lineage>
        <taxon>Eukaryota</taxon>
        <taxon>Metazoa</taxon>
        <taxon>Chordata</taxon>
        <taxon>Craniata</taxon>
        <taxon>Vertebrata</taxon>
        <taxon>Euteleostomi</taxon>
        <taxon>Actinopterygii</taxon>
        <taxon>Neopterygii</taxon>
        <taxon>Teleostei</taxon>
        <taxon>Neoteleostei</taxon>
        <taxon>Acanthomorphata</taxon>
        <taxon>Eupercaria</taxon>
        <taxon>Sciaenidae</taxon>
        <taxon>Larimichthys</taxon>
    </lineage>
</organism>
<reference evidence="1" key="1">
    <citation type="submission" date="2018-11" db="EMBL/GenBank/DDBJ databases">
        <title>The sequence and de novo assembly of Larimichthys crocea genome using PacBio and Hi-C technologies.</title>
        <authorList>
            <person name="Xu P."/>
            <person name="Chen B."/>
            <person name="Zhou Z."/>
            <person name="Ke Q."/>
            <person name="Wu Y."/>
            <person name="Bai H."/>
            <person name="Pu F."/>
        </authorList>
    </citation>
    <scope>NUCLEOTIDE SEQUENCE</scope>
    <source>
        <tissue evidence="1">Muscle</tissue>
    </source>
</reference>
<proteinExistence type="predicted"/>
<protein>
    <submittedName>
        <fullName evidence="1">Uncharacterized protein</fullName>
    </submittedName>
</protein>